<dbReference type="AlphaFoldDB" id="A0A9D3Z340"/>
<protein>
    <recommendedName>
        <fullName evidence="3">Sulfotransferase domain-containing protein</fullName>
    </recommendedName>
</protein>
<keyword evidence="5" id="KW-1185">Reference proteome</keyword>
<accession>A0A9D3Z340</accession>
<dbReference type="EMBL" id="JAIWYP010000014">
    <property type="protein sequence ID" value="KAH3711990.1"/>
    <property type="molecule type" value="Genomic_DNA"/>
</dbReference>
<sequence>MSLVEIADGAGETVHLTETDGCRTCTFGREPSEQGRLMRNICNLECRPDDIFILASPKSGTHWTWEIISMMINGRAETIPKPKIDNMLENQPHDSLAAIPNPRVLNSHLSIDWLPRQMLEKQCRIVFILRNPKDMAVSFYNHVKGIKSYHYQGQWKDFFPFILKGEMEYGSWFTYVREWERFIHDNPNYPIHLMFYEQLIKDYELELRRLATFLGLDLDSGLLAEIADKCRFHNMQKDKALPAELQKTLIKQNFSFFRKGKIGDWKNWFTVAQSEEFDRVYEENMKASSLTFQYN</sequence>
<dbReference type="InterPro" id="IPR027417">
    <property type="entry name" value="P-loop_NTPase"/>
</dbReference>
<organism evidence="4 5">
    <name type="scientific">Dreissena polymorpha</name>
    <name type="common">Zebra mussel</name>
    <name type="synonym">Mytilus polymorpha</name>
    <dbReference type="NCBI Taxonomy" id="45954"/>
    <lineage>
        <taxon>Eukaryota</taxon>
        <taxon>Metazoa</taxon>
        <taxon>Spiralia</taxon>
        <taxon>Lophotrochozoa</taxon>
        <taxon>Mollusca</taxon>
        <taxon>Bivalvia</taxon>
        <taxon>Autobranchia</taxon>
        <taxon>Heteroconchia</taxon>
        <taxon>Euheterodonta</taxon>
        <taxon>Imparidentia</taxon>
        <taxon>Neoheterodontei</taxon>
        <taxon>Myida</taxon>
        <taxon>Dreissenoidea</taxon>
        <taxon>Dreissenidae</taxon>
        <taxon>Dreissena</taxon>
    </lineage>
</organism>
<reference evidence="4" key="1">
    <citation type="journal article" date="2019" name="bioRxiv">
        <title>The Genome of the Zebra Mussel, Dreissena polymorpha: A Resource for Invasive Species Research.</title>
        <authorList>
            <person name="McCartney M.A."/>
            <person name="Auch B."/>
            <person name="Kono T."/>
            <person name="Mallez S."/>
            <person name="Zhang Y."/>
            <person name="Obille A."/>
            <person name="Becker A."/>
            <person name="Abrahante J.E."/>
            <person name="Garbe J."/>
            <person name="Badalamenti J.P."/>
            <person name="Herman A."/>
            <person name="Mangelson H."/>
            <person name="Liachko I."/>
            <person name="Sullivan S."/>
            <person name="Sone E.D."/>
            <person name="Koren S."/>
            <person name="Silverstein K.A.T."/>
            <person name="Beckman K.B."/>
            <person name="Gohl D.M."/>
        </authorList>
    </citation>
    <scope>NUCLEOTIDE SEQUENCE</scope>
    <source>
        <strain evidence="4">Duluth1</strain>
        <tissue evidence="4">Whole animal</tissue>
    </source>
</reference>
<feature type="domain" description="Sulfotransferase" evidence="3">
    <location>
        <begin position="48"/>
        <end position="288"/>
    </location>
</feature>
<comment type="similarity">
    <text evidence="1">Belongs to the sulfotransferase 1 family.</text>
</comment>
<dbReference type="GO" id="GO:0008146">
    <property type="term" value="F:sulfotransferase activity"/>
    <property type="evidence" value="ECO:0007669"/>
    <property type="project" value="InterPro"/>
</dbReference>
<evidence type="ECO:0000313" key="4">
    <source>
        <dbReference type="EMBL" id="KAH3711990.1"/>
    </source>
</evidence>
<proteinExistence type="inferred from homology"/>
<reference evidence="4" key="2">
    <citation type="submission" date="2020-11" db="EMBL/GenBank/DDBJ databases">
        <authorList>
            <person name="McCartney M.A."/>
            <person name="Auch B."/>
            <person name="Kono T."/>
            <person name="Mallez S."/>
            <person name="Becker A."/>
            <person name="Gohl D.M."/>
            <person name="Silverstein K.A.T."/>
            <person name="Koren S."/>
            <person name="Bechman K.B."/>
            <person name="Herman A."/>
            <person name="Abrahante J.E."/>
            <person name="Garbe J."/>
        </authorList>
    </citation>
    <scope>NUCLEOTIDE SEQUENCE</scope>
    <source>
        <strain evidence="4">Duluth1</strain>
        <tissue evidence="4">Whole animal</tissue>
    </source>
</reference>
<keyword evidence="2" id="KW-0808">Transferase</keyword>
<gene>
    <name evidence="4" type="ORF">DPMN_071667</name>
</gene>
<dbReference type="Pfam" id="PF00685">
    <property type="entry name" value="Sulfotransfer_1"/>
    <property type="match status" value="1"/>
</dbReference>
<evidence type="ECO:0000313" key="5">
    <source>
        <dbReference type="Proteomes" id="UP000828390"/>
    </source>
</evidence>
<evidence type="ECO:0000256" key="1">
    <source>
        <dbReference type="ARBA" id="ARBA00005771"/>
    </source>
</evidence>
<evidence type="ECO:0000256" key="2">
    <source>
        <dbReference type="ARBA" id="ARBA00022679"/>
    </source>
</evidence>
<evidence type="ECO:0000259" key="3">
    <source>
        <dbReference type="Pfam" id="PF00685"/>
    </source>
</evidence>
<comment type="caution">
    <text evidence="4">The sequence shown here is derived from an EMBL/GenBank/DDBJ whole genome shotgun (WGS) entry which is preliminary data.</text>
</comment>
<dbReference type="Gene3D" id="3.40.50.300">
    <property type="entry name" value="P-loop containing nucleotide triphosphate hydrolases"/>
    <property type="match status" value="1"/>
</dbReference>
<dbReference type="SUPFAM" id="SSF52540">
    <property type="entry name" value="P-loop containing nucleoside triphosphate hydrolases"/>
    <property type="match status" value="1"/>
</dbReference>
<name>A0A9D3Z340_DREPO</name>
<dbReference type="PANTHER" id="PTHR11783">
    <property type="entry name" value="SULFOTRANSFERASE SULT"/>
    <property type="match status" value="1"/>
</dbReference>
<dbReference type="OrthoDB" id="205623at2759"/>
<dbReference type="Proteomes" id="UP000828390">
    <property type="component" value="Unassembled WGS sequence"/>
</dbReference>
<dbReference type="InterPro" id="IPR000863">
    <property type="entry name" value="Sulfotransferase_dom"/>
</dbReference>